<dbReference type="AlphaFoldDB" id="A0A7N2R4B5"/>
<evidence type="ECO:0008006" key="4">
    <source>
        <dbReference type="Google" id="ProtNLM"/>
    </source>
</evidence>
<sequence length="88" mass="9957">MLLTGLFKRGSSNGGLIAFFENMGNIETARKLFDVLSQRGIDAWNAMIIVCSRKEYPVEVPCLYHRIILDGVRPDSSTFTVALKFLRF</sequence>
<reference evidence="2" key="2">
    <citation type="submission" date="2021-01" db="UniProtKB">
        <authorList>
            <consortium name="EnsemblPlants"/>
        </authorList>
    </citation>
    <scope>IDENTIFICATION</scope>
</reference>
<keyword evidence="1" id="KW-0677">Repeat</keyword>
<proteinExistence type="predicted"/>
<dbReference type="InParanoid" id="A0A7N2R4B5"/>
<protein>
    <recommendedName>
        <fullName evidence="4">Pentatricopeptide repeat-containing protein</fullName>
    </recommendedName>
</protein>
<accession>A0A7N2R4B5</accession>
<dbReference type="InterPro" id="IPR011990">
    <property type="entry name" value="TPR-like_helical_dom_sf"/>
</dbReference>
<evidence type="ECO:0000313" key="3">
    <source>
        <dbReference type="Proteomes" id="UP000594261"/>
    </source>
</evidence>
<dbReference type="Proteomes" id="UP000594261">
    <property type="component" value="Chromosome 5"/>
</dbReference>
<dbReference type="EMBL" id="LRBV02000005">
    <property type="status" value="NOT_ANNOTATED_CDS"/>
    <property type="molecule type" value="Genomic_DNA"/>
</dbReference>
<dbReference type="Gene3D" id="1.25.40.10">
    <property type="entry name" value="Tetratricopeptide repeat domain"/>
    <property type="match status" value="1"/>
</dbReference>
<organism evidence="2 3">
    <name type="scientific">Quercus lobata</name>
    <name type="common">Valley oak</name>
    <dbReference type="NCBI Taxonomy" id="97700"/>
    <lineage>
        <taxon>Eukaryota</taxon>
        <taxon>Viridiplantae</taxon>
        <taxon>Streptophyta</taxon>
        <taxon>Embryophyta</taxon>
        <taxon>Tracheophyta</taxon>
        <taxon>Spermatophyta</taxon>
        <taxon>Magnoliopsida</taxon>
        <taxon>eudicotyledons</taxon>
        <taxon>Gunneridae</taxon>
        <taxon>Pentapetalae</taxon>
        <taxon>rosids</taxon>
        <taxon>fabids</taxon>
        <taxon>Fagales</taxon>
        <taxon>Fagaceae</taxon>
        <taxon>Quercus</taxon>
    </lineage>
</organism>
<keyword evidence="3" id="KW-1185">Reference proteome</keyword>
<dbReference type="EnsemblPlants" id="QL05p013857:mrna">
    <property type="protein sequence ID" value="QL05p013857:mrna:CDS:1"/>
    <property type="gene ID" value="QL05p013857"/>
</dbReference>
<evidence type="ECO:0000256" key="1">
    <source>
        <dbReference type="ARBA" id="ARBA00022737"/>
    </source>
</evidence>
<dbReference type="InterPro" id="IPR002885">
    <property type="entry name" value="PPR_rpt"/>
</dbReference>
<dbReference type="NCBIfam" id="TIGR00756">
    <property type="entry name" value="PPR"/>
    <property type="match status" value="1"/>
</dbReference>
<name>A0A7N2R4B5_QUELO</name>
<dbReference type="Gramene" id="QL05p013857:mrna">
    <property type="protein sequence ID" value="QL05p013857:mrna:CDS:1"/>
    <property type="gene ID" value="QL05p013857"/>
</dbReference>
<reference evidence="2 3" key="1">
    <citation type="journal article" date="2016" name="G3 (Bethesda)">
        <title>First Draft Assembly and Annotation of the Genome of a California Endemic Oak Quercus lobata Nee (Fagaceae).</title>
        <authorList>
            <person name="Sork V.L."/>
            <person name="Fitz-Gibbon S.T."/>
            <person name="Puiu D."/>
            <person name="Crepeau M."/>
            <person name="Gugger P.F."/>
            <person name="Sherman R."/>
            <person name="Stevens K."/>
            <person name="Langley C.H."/>
            <person name="Pellegrini M."/>
            <person name="Salzberg S.L."/>
        </authorList>
    </citation>
    <scope>NUCLEOTIDE SEQUENCE [LARGE SCALE GENOMIC DNA]</scope>
    <source>
        <strain evidence="2 3">cv. SW786</strain>
    </source>
</reference>
<evidence type="ECO:0000313" key="2">
    <source>
        <dbReference type="EnsemblPlants" id="QL05p013857:mrna:CDS:1"/>
    </source>
</evidence>